<proteinExistence type="inferred from homology"/>
<dbReference type="InterPro" id="IPR052381">
    <property type="entry name" value="AAA_domain_protein"/>
</dbReference>
<dbReference type="Proteomes" id="UP000053372">
    <property type="component" value="Unassembled WGS sequence"/>
</dbReference>
<organism evidence="6 7">
    <name type="scientific">Mastigocoleus testarum BC008</name>
    <dbReference type="NCBI Taxonomy" id="371196"/>
    <lineage>
        <taxon>Bacteria</taxon>
        <taxon>Bacillati</taxon>
        <taxon>Cyanobacteriota</taxon>
        <taxon>Cyanophyceae</taxon>
        <taxon>Nostocales</taxon>
        <taxon>Hapalosiphonaceae</taxon>
        <taxon>Mastigocoleus</taxon>
    </lineage>
</organism>
<dbReference type="InterPro" id="IPR003593">
    <property type="entry name" value="AAA+_ATPase"/>
</dbReference>
<dbReference type="GO" id="GO:0005524">
    <property type="term" value="F:ATP binding"/>
    <property type="evidence" value="ECO:0007669"/>
    <property type="project" value="UniProtKB-KW"/>
</dbReference>
<dbReference type="PANTHER" id="PTHR42960">
    <property type="entry name" value="YCF46 PROTEIN"/>
    <property type="match status" value="1"/>
</dbReference>
<keyword evidence="2" id="KW-0067">ATP-binding</keyword>
<dbReference type="OrthoDB" id="9809379at2"/>
<protein>
    <recommendedName>
        <fullName evidence="4">Uncharacterized AAA domain-containing protein ycf46</fullName>
    </recommendedName>
</protein>
<dbReference type="SMART" id="SM00382">
    <property type="entry name" value="AAA"/>
    <property type="match status" value="1"/>
</dbReference>
<evidence type="ECO:0000259" key="5">
    <source>
        <dbReference type="SMART" id="SM00382"/>
    </source>
</evidence>
<dbReference type="EMBL" id="LMTZ01000080">
    <property type="protein sequence ID" value="KST68090.1"/>
    <property type="molecule type" value="Genomic_DNA"/>
</dbReference>
<feature type="domain" description="AAA+ ATPase" evidence="5">
    <location>
        <begin position="294"/>
        <end position="425"/>
    </location>
</feature>
<evidence type="ECO:0000313" key="6">
    <source>
        <dbReference type="EMBL" id="KST68090.1"/>
    </source>
</evidence>
<evidence type="ECO:0000256" key="4">
    <source>
        <dbReference type="ARBA" id="ARBA00040480"/>
    </source>
</evidence>
<dbReference type="AlphaFoldDB" id="A0A0V7ZUC7"/>
<dbReference type="Gene3D" id="3.40.50.300">
    <property type="entry name" value="P-loop containing nucleotide triphosphate hydrolases"/>
    <property type="match status" value="1"/>
</dbReference>
<evidence type="ECO:0000256" key="2">
    <source>
        <dbReference type="ARBA" id="ARBA00022840"/>
    </source>
</evidence>
<dbReference type="InterPro" id="IPR027417">
    <property type="entry name" value="P-loop_NTPase"/>
</dbReference>
<gene>
    <name evidence="6" type="ORF">BC008_00140</name>
</gene>
<evidence type="ECO:0000256" key="1">
    <source>
        <dbReference type="ARBA" id="ARBA00022741"/>
    </source>
</evidence>
<dbReference type="SUPFAM" id="SSF52540">
    <property type="entry name" value="P-loop containing nucleoside triphosphate hydrolases"/>
    <property type="match status" value="1"/>
</dbReference>
<sequence length="548" mass="62192">MNLELSHQLDIFLQAKIPVICINTPIKERIITIKNIYNFSAKKGLNLNLWNHGWEIFKNVECPNNKLSFSPIYDTLNSQTQDIFTAFSYLLNCSDSRCFILENIFDSFQENTPFLFQTKIVFQITNVYYELCQKQSLNKILILLTNEVSKMPHSLQELVPIISTPLPEVSEIPGIIQDFLKIQLNKDDISSLGTAASGLNSEEIRSGCALACASLKWEQPLNKQNKLFEYSPTNIRLLTDYLQNYKAERFQSMGLDLISQDGLSEFGGFDLLKKFIDNVKCDFSPKARHANIPLPKGCLLVGPPGTGKTLSARVSAKILDFPLVSVDTSNVAAIGAIYLKQLIQRVEACAPCLLYFDEFDKLFDADPHSGDDKNSKSILAVLLTWLQDKRSSVFVMATLNRLEALPPELTRVGRFDEIFWVGFPQANERKEILTLHLSKFDPRYKHGNPLSEQEWRQILNKTINCTGAELARCVDKAARELFYQNQEIEIGAKELLEQREQIVPLFSRDTDRILAMENKAKHFSQPASSPDTSIFAPSLQSYWGNKLK</sequence>
<evidence type="ECO:0000313" key="7">
    <source>
        <dbReference type="Proteomes" id="UP000053372"/>
    </source>
</evidence>
<dbReference type="PANTHER" id="PTHR42960:SF1">
    <property type="entry name" value="YCF46 PROTEIN"/>
    <property type="match status" value="1"/>
</dbReference>
<comment type="similarity">
    <text evidence="3">Belongs to the AAA ATPase family. Highly divergent.</text>
</comment>
<reference evidence="6 7" key="1">
    <citation type="journal article" date="2015" name="Genome Announc.">
        <title>Draft Genome of the Euendolithic (true boring) Cyanobacterium Mastigocoleus testarum strain BC008.</title>
        <authorList>
            <person name="Guida B.S."/>
            <person name="Garcia-Pichel F."/>
        </authorList>
    </citation>
    <scope>NUCLEOTIDE SEQUENCE [LARGE SCALE GENOMIC DNA]</scope>
    <source>
        <strain evidence="6 7">BC008</strain>
    </source>
</reference>
<keyword evidence="7" id="KW-1185">Reference proteome</keyword>
<name>A0A0V7ZUC7_9CYAN</name>
<dbReference type="Pfam" id="PF00004">
    <property type="entry name" value="AAA"/>
    <property type="match status" value="1"/>
</dbReference>
<comment type="caution">
    <text evidence="6">The sequence shown here is derived from an EMBL/GenBank/DDBJ whole genome shotgun (WGS) entry which is preliminary data.</text>
</comment>
<dbReference type="GO" id="GO:0016887">
    <property type="term" value="F:ATP hydrolysis activity"/>
    <property type="evidence" value="ECO:0007669"/>
    <property type="project" value="InterPro"/>
</dbReference>
<accession>A0A0V7ZUC7</accession>
<dbReference type="InterPro" id="IPR003959">
    <property type="entry name" value="ATPase_AAA_core"/>
</dbReference>
<dbReference type="Gene3D" id="1.10.8.60">
    <property type="match status" value="1"/>
</dbReference>
<evidence type="ECO:0000256" key="3">
    <source>
        <dbReference type="ARBA" id="ARBA00038088"/>
    </source>
</evidence>
<keyword evidence="1" id="KW-0547">Nucleotide-binding</keyword>